<organism evidence="1 2">
    <name type="scientific">Pseudaquabacterium pictum</name>
    <dbReference type="NCBI Taxonomy" id="2315236"/>
    <lineage>
        <taxon>Bacteria</taxon>
        <taxon>Pseudomonadati</taxon>
        <taxon>Pseudomonadota</taxon>
        <taxon>Betaproteobacteria</taxon>
        <taxon>Burkholderiales</taxon>
        <taxon>Sphaerotilaceae</taxon>
        <taxon>Pseudaquabacterium</taxon>
    </lineage>
</organism>
<evidence type="ECO:0000313" key="2">
    <source>
        <dbReference type="Proteomes" id="UP000301751"/>
    </source>
</evidence>
<gene>
    <name evidence="1" type="ORF">AQPW35_40250</name>
</gene>
<keyword evidence="2" id="KW-1185">Reference proteome</keyword>
<proteinExistence type="predicted"/>
<dbReference type="Proteomes" id="UP000301751">
    <property type="component" value="Unassembled WGS sequence"/>
</dbReference>
<protein>
    <submittedName>
        <fullName evidence="1">Uncharacterized protein</fullName>
    </submittedName>
</protein>
<comment type="caution">
    <text evidence="1">The sequence shown here is derived from an EMBL/GenBank/DDBJ whole genome shotgun (WGS) entry which is preliminary data.</text>
</comment>
<evidence type="ECO:0000313" key="1">
    <source>
        <dbReference type="EMBL" id="GCL64944.1"/>
    </source>
</evidence>
<reference evidence="2" key="1">
    <citation type="submission" date="2019-03" db="EMBL/GenBank/DDBJ databases">
        <title>Aquabacterium pictum sp.nov., the first bacteriochlorophyll a-containing freshwater bacterium in the genus Aquabacterium of the class Betaproteobacteria.</title>
        <authorList>
            <person name="Hirose S."/>
            <person name="Tank M."/>
            <person name="Hara E."/>
            <person name="Tamaki H."/>
            <person name="Takaichi S."/>
            <person name="Haruta S."/>
            <person name="Hanada S."/>
        </authorList>
    </citation>
    <scope>NUCLEOTIDE SEQUENCE [LARGE SCALE GENOMIC DNA]</scope>
    <source>
        <strain evidence="2">W35</strain>
    </source>
</reference>
<dbReference type="EMBL" id="BJCL01000012">
    <property type="protein sequence ID" value="GCL64944.1"/>
    <property type="molecule type" value="Genomic_DNA"/>
</dbReference>
<dbReference type="RefSeq" id="WP_137734659.1">
    <property type="nucleotide sequence ID" value="NZ_BJCL01000012.1"/>
</dbReference>
<name>A0A480ATS6_9BURK</name>
<accession>A0A480ATS6</accession>
<sequence length="87" mass="9559">MSPDTLEMLQMLSVALPVIEQDEQRRAALVKRQATATARAALIGAIVTPSHNDRGQPTWLLSRWSLTREFASLDELEALLTRMGAAA</sequence>
<dbReference type="AlphaFoldDB" id="A0A480ATS6"/>